<dbReference type="Proteomes" id="UP000285794">
    <property type="component" value="Unassembled WGS sequence"/>
</dbReference>
<dbReference type="Pfam" id="PF09697">
    <property type="entry name" value="Porph_ging"/>
    <property type="match status" value="1"/>
</dbReference>
<evidence type="ECO:0000256" key="1">
    <source>
        <dbReference type="SAM" id="SignalP"/>
    </source>
</evidence>
<evidence type="ECO:0000313" key="2">
    <source>
        <dbReference type="EMBL" id="RRG19493.1"/>
    </source>
</evidence>
<reference evidence="2 3" key="1">
    <citation type="submission" date="2018-07" db="EMBL/GenBank/DDBJ databases">
        <title>Draft genome sequence of Ancylomarina sp. M1P.</title>
        <authorList>
            <person name="Yadav S."/>
            <person name="Villanueva L."/>
            <person name="Damste J.S.S."/>
        </authorList>
    </citation>
    <scope>NUCLEOTIDE SEQUENCE [LARGE SCALE GENOMIC DNA]</scope>
    <source>
        <strain evidence="2 3">M1P</strain>
    </source>
</reference>
<dbReference type="RefSeq" id="WP_125031677.1">
    <property type="nucleotide sequence ID" value="NZ_JAPXVP010000017.1"/>
</dbReference>
<dbReference type="NCBIfam" id="TIGR01200">
    <property type="entry name" value="GLPGLI"/>
    <property type="match status" value="1"/>
</dbReference>
<gene>
    <name evidence="2" type="ORF">DWB61_14865</name>
</gene>
<feature type="signal peptide" evidence="1">
    <location>
        <begin position="1"/>
        <end position="21"/>
    </location>
</feature>
<evidence type="ECO:0000313" key="3">
    <source>
        <dbReference type="Proteomes" id="UP000285794"/>
    </source>
</evidence>
<organism evidence="2 3">
    <name type="scientific">Ancylomarina euxinus</name>
    <dbReference type="NCBI Taxonomy" id="2283627"/>
    <lineage>
        <taxon>Bacteria</taxon>
        <taxon>Pseudomonadati</taxon>
        <taxon>Bacteroidota</taxon>
        <taxon>Bacteroidia</taxon>
        <taxon>Marinilabiliales</taxon>
        <taxon>Marinifilaceae</taxon>
        <taxon>Ancylomarina</taxon>
    </lineage>
</organism>
<name>A0A425XXP2_9BACT</name>
<protein>
    <submittedName>
        <fullName evidence="2">GLPGLI family protein</fullName>
    </submittedName>
</protein>
<dbReference type="InterPro" id="IPR005901">
    <property type="entry name" value="GLPGLI"/>
</dbReference>
<keyword evidence="3" id="KW-1185">Reference proteome</keyword>
<sequence>MKTKILLVSGMILFMTSSLFAQEFQGKAYYQSKTTINVDLSGRNIPENRKQMIKERIKKANEKTFILNFNQLESIYKEDVKLEQPETNRGGGMRFGMMGGNSENYYKNVKKGTYVVKNDLFGKIFLVQDSLPKLNWEMAGDTKKIGKYTVFKATATKTIKRPNMGTLFNRNTENKEQEYTEKEIQIVAWYSPEIPINQGPAAYWGLPGLILEISDDITTILCSEINMNPKEKVEIKSPSKGKVVNQTKYDEIAKTKMKEMRENFQNMRGGREGQGGRH</sequence>
<proteinExistence type="predicted"/>
<feature type="chain" id="PRO_5019326531" evidence="1">
    <location>
        <begin position="22"/>
        <end position="278"/>
    </location>
</feature>
<accession>A0A425XXP2</accession>
<comment type="caution">
    <text evidence="2">The sequence shown here is derived from an EMBL/GenBank/DDBJ whole genome shotgun (WGS) entry which is preliminary data.</text>
</comment>
<dbReference type="EMBL" id="QQWG01000019">
    <property type="protein sequence ID" value="RRG19493.1"/>
    <property type="molecule type" value="Genomic_DNA"/>
</dbReference>
<dbReference type="AlphaFoldDB" id="A0A425XXP2"/>
<keyword evidence="1" id="KW-0732">Signal</keyword>
<dbReference type="OrthoDB" id="1068986at2"/>